<name>X1PFE4_9ZZZZ</name>
<dbReference type="InterPro" id="IPR027417">
    <property type="entry name" value="P-loop_NTPase"/>
</dbReference>
<keyword evidence="2" id="KW-0436">Ligase</keyword>
<keyword evidence="3" id="KW-0547">Nucleotide-binding</keyword>
<evidence type="ECO:0008006" key="6">
    <source>
        <dbReference type="Google" id="ProtNLM"/>
    </source>
</evidence>
<dbReference type="GO" id="GO:0006730">
    <property type="term" value="P:one-carbon metabolic process"/>
    <property type="evidence" value="ECO:0007669"/>
    <property type="project" value="UniProtKB-KW"/>
</dbReference>
<dbReference type="SUPFAM" id="SSF52540">
    <property type="entry name" value="P-loop containing nucleoside triphosphate hydrolases"/>
    <property type="match status" value="1"/>
</dbReference>
<proteinExistence type="predicted"/>
<gene>
    <name evidence="5" type="ORF">S06H3_30533</name>
</gene>
<dbReference type="EMBL" id="BARV01017988">
    <property type="protein sequence ID" value="GAI29614.1"/>
    <property type="molecule type" value="Genomic_DNA"/>
</dbReference>
<evidence type="ECO:0000256" key="3">
    <source>
        <dbReference type="ARBA" id="ARBA00022741"/>
    </source>
</evidence>
<evidence type="ECO:0000256" key="2">
    <source>
        <dbReference type="ARBA" id="ARBA00022598"/>
    </source>
</evidence>
<sequence length="111" mass="11773">MAVVVLPSPKGVGVTYTDEALEKAKAMEADPVSKTLGTCMVKTHLSLSHDPNLKGRPTGWELPIRDILVYKGAGFIVPVAGAIKLMPGTASNPAFRRIDVDVNTGKVQGLF</sequence>
<evidence type="ECO:0000256" key="4">
    <source>
        <dbReference type="ARBA" id="ARBA00022840"/>
    </source>
</evidence>
<evidence type="ECO:0000313" key="5">
    <source>
        <dbReference type="EMBL" id="GAI29614.1"/>
    </source>
</evidence>
<dbReference type="AlphaFoldDB" id="X1PFE4"/>
<organism evidence="5">
    <name type="scientific">marine sediment metagenome</name>
    <dbReference type="NCBI Taxonomy" id="412755"/>
    <lineage>
        <taxon>unclassified sequences</taxon>
        <taxon>metagenomes</taxon>
        <taxon>ecological metagenomes</taxon>
    </lineage>
</organism>
<accession>X1PFE4</accession>
<comment type="caution">
    <text evidence="5">The sequence shown here is derived from an EMBL/GenBank/DDBJ whole genome shotgun (WGS) entry which is preliminary data.</text>
</comment>
<dbReference type="InterPro" id="IPR000559">
    <property type="entry name" value="Formate_THF_ligase"/>
</dbReference>
<dbReference type="GO" id="GO:0005524">
    <property type="term" value="F:ATP binding"/>
    <property type="evidence" value="ECO:0007669"/>
    <property type="project" value="UniProtKB-KW"/>
</dbReference>
<dbReference type="Pfam" id="PF01268">
    <property type="entry name" value="FTHFS"/>
    <property type="match status" value="1"/>
</dbReference>
<reference evidence="5" key="1">
    <citation type="journal article" date="2014" name="Front. Microbiol.">
        <title>High frequency of phylogenetically diverse reductive dehalogenase-homologous genes in deep subseafloor sedimentary metagenomes.</title>
        <authorList>
            <person name="Kawai M."/>
            <person name="Futagami T."/>
            <person name="Toyoda A."/>
            <person name="Takaki Y."/>
            <person name="Nishi S."/>
            <person name="Hori S."/>
            <person name="Arai W."/>
            <person name="Tsubouchi T."/>
            <person name="Morono Y."/>
            <person name="Uchiyama I."/>
            <person name="Ito T."/>
            <person name="Fujiyama A."/>
            <person name="Inagaki F."/>
            <person name="Takami H."/>
        </authorList>
    </citation>
    <scope>NUCLEOTIDE SEQUENCE</scope>
    <source>
        <strain evidence="5">Expedition CK06-06</strain>
    </source>
</reference>
<keyword evidence="4" id="KW-0067">ATP-binding</keyword>
<dbReference type="GO" id="GO:0004329">
    <property type="term" value="F:formate-tetrahydrofolate ligase activity"/>
    <property type="evidence" value="ECO:0007669"/>
    <property type="project" value="InterPro"/>
</dbReference>
<protein>
    <recommendedName>
        <fullName evidence="6">Formate--tetrahydrofolate ligase</fullName>
    </recommendedName>
</protein>
<dbReference type="Gene3D" id="3.10.410.10">
    <property type="entry name" value="Formyltetrahydrofolate synthetase, domain 3"/>
    <property type="match status" value="1"/>
</dbReference>
<evidence type="ECO:0000256" key="1">
    <source>
        <dbReference type="ARBA" id="ARBA00022563"/>
    </source>
</evidence>
<keyword evidence="1" id="KW-0554">One-carbon metabolism</keyword>